<name>A0ACC5Y8U3_9TELE</name>
<sequence length="68" mass="8061">MSEFFRDQNKQMYLPKPSCCPDAIYSLMHSCWRRNAKERPTFEQIHAALLEFQAENVQSDESDTNTQF</sequence>
<organism evidence="1 2">
    <name type="scientific">Pangasius djambal</name>
    <dbReference type="NCBI Taxonomy" id="1691987"/>
    <lineage>
        <taxon>Eukaryota</taxon>
        <taxon>Metazoa</taxon>
        <taxon>Chordata</taxon>
        <taxon>Craniata</taxon>
        <taxon>Vertebrata</taxon>
        <taxon>Euteleostomi</taxon>
        <taxon>Actinopterygii</taxon>
        <taxon>Neopterygii</taxon>
        <taxon>Teleostei</taxon>
        <taxon>Ostariophysi</taxon>
        <taxon>Siluriformes</taxon>
        <taxon>Pangasiidae</taxon>
        <taxon>Pangasius</taxon>
    </lineage>
</organism>
<gene>
    <name evidence="1" type="ORF">PDJAM_G00206370</name>
</gene>
<dbReference type="Proteomes" id="UP000830395">
    <property type="component" value="Chromosome 4"/>
</dbReference>
<proteinExistence type="predicted"/>
<evidence type="ECO:0000313" key="1">
    <source>
        <dbReference type="EMBL" id="MCJ8732042.1"/>
    </source>
</evidence>
<keyword evidence="2" id="KW-1185">Reference proteome</keyword>
<comment type="caution">
    <text evidence="1">The sequence shown here is derived from an EMBL/GenBank/DDBJ whole genome shotgun (WGS) entry which is preliminary data.</text>
</comment>
<reference evidence="1" key="1">
    <citation type="submission" date="2020-02" db="EMBL/GenBank/DDBJ databases">
        <title>Genome sequencing of the panga catfish, Pangasius djambal.</title>
        <authorList>
            <person name="Wen M."/>
            <person name="Zahm M."/>
            <person name="Roques C."/>
            <person name="Cabau C."/>
            <person name="Klopp C."/>
            <person name="Donnadieu C."/>
            <person name="Jouanno E."/>
            <person name="Avarre J.-C."/>
            <person name="Campet M."/>
            <person name="Ha T."/>
            <person name="Dugue R."/>
            <person name="Lampietro C."/>
            <person name="Louis A."/>
            <person name="Herpin A."/>
            <person name="Echchiki A."/>
            <person name="Berthelot C."/>
            <person name="Parey E."/>
            <person name="Roest-Crollius H."/>
            <person name="Braasch I."/>
            <person name="Postlethwait J.H."/>
            <person name="Bobe J."/>
            <person name="Montfort J."/>
            <person name="Bouchez O."/>
            <person name="Begum T."/>
            <person name="Schartl M."/>
            <person name="Gustiano R."/>
            <person name="Guiguen Y."/>
        </authorList>
    </citation>
    <scope>NUCLEOTIDE SEQUENCE</scope>
    <source>
        <strain evidence="1">Pdj_M5554</strain>
    </source>
</reference>
<protein>
    <submittedName>
        <fullName evidence="1">Uncharacterized protein</fullName>
    </submittedName>
</protein>
<accession>A0ACC5Y8U3</accession>
<evidence type="ECO:0000313" key="2">
    <source>
        <dbReference type="Proteomes" id="UP000830395"/>
    </source>
</evidence>
<dbReference type="EMBL" id="CM040978">
    <property type="protein sequence ID" value="MCJ8732042.1"/>
    <property type="molecule type" value="Genomic_DNA"/>
</dbReference>